<feature type="transmembrane region" description="Helical" evidence="5">
    <location>
        <begin position="171"/>
        <end position="193"/>
    </location>
</feature>
<keyword evidence="5" id="KW-0812">Transmembrane</keyword>
<feature type="transmembrane region" description="Helical" evidence="5">
    <location>
        <begin position="85"/>
        <end position="104"/>
    </location>
</feature>
<dbReference type="Gene3D" id="3.30.565.10">
    <property type="entry name" value="Histidine kinase-like ATPase, C-terminal domain"/>
    <property type="match status" value="1"/>
</dbReference>
<name>A0AAF0Z642_9MICO</name>
<dbReference type="InterPro" id="IPR011712">
    <property type="entry name" value="Sig_transdc_His_kin_sub3_dim/P"/>
</dbReference>
<dbReference type="CDD" id="cd16917">
    <property type="entry name" value="HATPase_UhpB-NarQ-NarX-like"/>
    <property type="match status" value="1"/>
</dbReference>
<dbReference type="Proteomes" id="UP001304340">
    <property type="component" value="Chromosome"/>
</dbReference>
<feature type="transmembrane region" description="Helical" evidence="5">
    <location>
        <begin position="20"/>
        <end position="41"/>
    </location>
</feature>
<dbReference type="SUPFAM" id="SSF55874">
    <property type="entry name" value="ATPase domain of HSP90 chaperone/DNA topoisomerase II/histidine kinase"/>
    <property type="match status" value="1"/>
</dbReference>
<protein>
    <submittedName>
        <fullName evidence="7">Histidine kinase</fullName>
    </submittedName>
</protein>
<evidence type="ECO:0000259" key="6">
    <source>
        <dbReference type="Pfam" id="PF07730"/>
    </source>
</evidence>
<dbReference type="Gene3D" id="1.20.5.1930">
    <property type="match status" value="1"/>
</dbReference>
<reference evidence="8" key="1">
    <citation type="submission" date="2023-11" db="EMBL/GenBank/DDBJ databases">
        <authorList>
            <person name="Helweg L.P."/>
            <person name="Kiel A."/>
            <person name="Hitz F."/>
            <person name="Ruckert-Reed C."/>
            <person name="Busche T."/>
            <person name="Kaltschmidt B."/>
            <person name="Kaltschmidt C."/>
        </authorList>
    </citation>
    <scope>NUCLEOTIDE SEQUENCE [LARGE SCALE GENOMIC DNA]</scope>
    <source>
        <strain evidence="8">4.1</strain>
    </source>
</reference>
<evidence type="ECO:0000256" key="2">
    <source>
        <dbReference type="ARBA" id="ARBA00022777"/>
    </source>
</evidence>
<dbReference type="InterPro" id="IPR050482">
    <property type="entry name" value="Sensor_HK_TwoCompSys"/>
</dbReference>
<feature type="transmembrane region" description="Helical" evidence="5">
    <location>
        <begin position="110"/>
        <end position="129"/>
    </location>
</feature>
<gene>
    <name evidence="7" type="ORF">SANBI_000378</name>
</gene>
<evidence type="ECO:0000256" key="5">
    <source>
        <dbReference type="SAM" id="Phobius"/>
    </source>
</evidence>
<dbReference type="RefSeq" id="WP_319158428.1">
    <property type="nucleotide sequence ID" value="NZ_CP138359.1"/>
</dbReference>
<keyword evidence="5" id="KW-1133">Transmembrane helix</keyword>
<dbReference type="InterPro" id="IPR036890">
    <property type="entry name" value="HATPase_C_sf"/>
</dbReference>
<keyword evidence="3" id="KW-0902">Two-component regulatory system</keyword>
<keyword evidence="8" id="KW-1185">Reference proteome</keyword>
<feature type="region of interest" description="Disordered" evidence="4">
    <location>
        <begin position="400"/>
        <end position="447"/>
    </location>
</feature>
<keyword evidence="1" id="KW-0808">Transferase</keyword>
<dbReference type="GO" id="GO:0046983">
    <property type="term" value="F:protein dimerization activity"/>
    <property type="evidence" value="ECO:0007669"/>
    <property type="project" value="InterPro"/>
</dbReference>
<feature type="compositionally biased region" description="Low complexity" evidence="4">
    <location>
        <begin position="421"/>
        <end position="434"/>
    </location>
</feature>
<evidence type="ECO:0000313" key="7">
    <source>
        <dbReference type="EMBL" id="WPF82764.1"/>
    </source>
</evidence>
<keyword evidence="5" id="KW-0472">Membrane</keyword>
<dbReference type="EMBL" id="CP138359">
    <property type="protein sequence ID" value="WPF82764.1"/>
    <property type="molecule type" value="Genomic_DNA"/>
</dbReference>
<proteinExistence type="predicted"/>
<evidence type="ECO:0000256" key="4">
    <source>
        <dbReference type="SAM" id="MobiDB-lite"/>
    </source>
</evidence>
<sequence>MELRQVSRPRRNQTDSLDLLIRGTLYSILLFEVVLLAQVFAGDGDGQGGRVALGALLGLAHAAVCGLVLRGSLATMLRGEPMDRRLWWALGGAAVVMVAAILALQGGDDLAGGIRLSLLVVGSFSLYAVSPIRSARRLTLASLLLSFAVVALAVGDGVAGEDVVLIVLFSFLWPLFVVVVAGRMTCWMLLLVWQLDAARTAQAQLAVAEERLRFSRDLHDVVGRTLSVVAVKSELAAELARRGLDGAAEQMLEVRQIAQDSLREVRTLAVGYRTADLDAELAGARSLLRSAGIDARTTMLAELPGPAEREVLAWVVRETTTNVVRHSDARRCTLDLMQGDDDTTVLLVVTNDGIAPDASAPVSGSGLTGLRERLSAVGGRLDVRVEGGTFVVSATVPGLADSAGDHAERSGAATRDADGRSPVPSEPTSPTVSTDATDPTDGAMHRD</sequence>
<dbReference type="KEGG" id="sbil:SANBI_000378"/>
<feature type="compositionally biased region" description="Basic and acidic residues" evidence="4">
    <location>
        <begin position="403"/>
        <end position="419"/>
    </location>
</feature>
<feature type="transmembrane region" description="Helical" evidence="5">
    <location>
        <begin position="53"/>
        <end position="73"/>
    </location>
</feature>
<evidence type="ECO:0000313" key="8">
    <source>
        <dbReference type="Proteomes" id="UP001304340"/>
    </source>
</evidence>
<dbReference type="PANTHER" id="PTHR24421">
    <property type="entry name" value="NITRATE/NITRITE SENSOR PROTEIN NARX-RELATED"/>
    <property type="match status" value="1"/>
</dbReference>
<dbReference type="GO" id="GO:0016020">
    <property type="term" value="C:membrane"/>
    <property type="evidence" value="ECO:0007669"/>
    <property type="project" value="InterPro"/>
</dbReference>
<evidence type="ECO:0000256" key="1">
    <source>
        <dbReference type="ARBA" id="ARBA00022679"/>
    </source>
</evidence>
<organism evidence="7 8">
    <name type="scientific">Sanguibacter biliveldensis</name>
    <dbReference type="NCBI Taxonomy" id="3030830"/>
    <lineage>
        <taxon>Bacteria</taxon>
        <taxon>Bacillati</taxon>
        <taxon>Actinomycetota</taxon>
        <taxon>Actinomycetes</taxon>
        <taxon>Micrococcales</taxon>
        <taxon>Sanguibacteraceae</taxon>
        <taxon>Sanguibacter</taxon>
    </lineage>
</organism>
<dbReference type="GO" id="GO:0000155">
    <property type="term" value="F:phosphorelay sensor kinase activity"/>
    <property type="evidence" value="ECO:0007669"/>
    <property type="project" value="InterPro"/>
</dbReference>
<feature type="domain" description="Signal transduction histidine kinase subgroup 3 dimerisation and phosphoacceptor" evidence="6">
    <location>
        <begin position="210"/>
        <end position="277"/>
    </location>
</feature>
<dbReference type="AlphaFoldDB" id="A0AAF0Z642"/>
<accession>A0AAF0Z642</accession>
<evidence type="ECO:0000256" key="3">
    <source>
        <dbReference type="ARBA" id="ARBA00023012"/>
    </source>
</evidence>
<keyword evidence="2 7" id="KW-0418">Kinase</keyword>
<dbReference type="Pfam" id="PF07730">
    <property type="entry name" value="HisKA_3"/>
    <property type="match status" value="1"/>
</dbReference>
<feature type="transmembrane region" description="Helical" evidence="5">
    <location>
        <begin position="138"/>
        <end position="159"/>
    </location>
</feature>
<dbReference type="PANTHER" id="PTHR24421:SF63">
    <property type="entry name" value="SENSOR HISTIDINE KINASE DESK"/>
    <property type="match status" value="1"/>
</dbReference>